<dbReference type="AlphaFoldDB" id="A0A8T3CNA9"/>
<keyword evidence="2" id="KW-1185">Reference proteome</keyword>
<gene>
    <name evidence="1" type="ORF">AGOR_G00219200</name>
</gene>
<accession>A0A8T3CNA9</accession>
<comment type="caution">
    <text evidence="1">The sequence shown here is derived from an EMBL/GenBank/DDBJ whole genome shotgun (WGS) entry which is preliminary data.</text>
</comment>
<evidence type="ECO:0000313" key="1">
    <source>
        <dbReference type="EMBL" id="KAI1885347.1"/>
    </source>
</evidence>
<sequence>MVLREKFRVGRRLPATGRTCEGIYKSLYVNRCHLSEWQLHWTAKLRLKALSLLRYPFDTCAPLWKKSKRQS</sequence>
<proteinExistence type="predicted"/>
<organism evidence="1 2">
    <name type="scientific">Albula goreensis</name>
    <dbReference type="NCBI Taxonomy" id="1534307"/>
    <lineage>
        <taxon>Eukaryota</taxon>
        <taxon>Metazoa</taxon>
        <taxon>Chordata</taxon>
        <taxon>Craniata</taxon>
        <taxon>Vertebrata</taxon>
        <taxon>Euteleostomi</taxon>
        <taxon>Actinopterygii</taxon>
        <taxon>Neopterygii</taxon>
        <taxon>Teleostei</taxon>
        <taxon>Albuliformes</taxon>
        <taxon>Albulidae</taxon>
        <taxon>Albula</taxon>
    </lineage>
</organism>
<reference evidence="1" key="1">
    <citation type="submission" date="2021-01" db="EMBL/GenBank/DDBJ databases">
        <authorList>
            <person name="Zahm M."/>
            <person name="Roques C."/>
            <person name="Cabau C."/>
            <person name="Klopp C."/>
            <person name="Donnadieu C."/>
            <person name="Jouanno E."/>
            <person name="Lampietro C."/>
            <person name="Louis A."/>
            <person name="Herpin A."/>
            <person name="Echchiki A."/>
            <person name="Berthelot C."/>
            <person name="Parey E."/>
            <person name="Roest-Crollius H."/>
            <person name="Braasch I."/>
            <person name="Postlethwait J."/>
            <person name="Bobe J."/>
            <person name="Montfort J."/>
            <person name="Bouchez O."/>
            <person name="Begum T."/>
            <person name="Mejri S."/>
            <person name="Adams A."/>
            <person name="Chen W.-J."/>
            <person name="Guiguen Y."/>
        </authorList>
    </citation>
    <scope>NUCLEOTIDE SEQUENCE</scope>
    <source>
        <tissue evidence="1">Blood</tissue>
    </source>
</reference>
<dbReference type="EMBL" id="JAERUA010000021">
    <property type="protein sequence ID" value="KAI1885347.1"/>
    <property type="molecule type" value="Genomic_DNA"/>
</dbReference>
<evidence type="ECO:0000313" key="2">
    <source>
        <dbReference type="Proteomes" id="UP000829720"/>
    </source>
</evidence>
<protein>
    <submittedName>
        <fullName evidence="1">Uncharacterized protein</fullName>
    </submittedName>
</protein>
<name>A0A8T3CNA9_9TELE</name>
<dbReference type="Proteomes" id="UP000829720">
    <property type="component" value="Unassembled WGS sequence"/>
</dbReference>